<dbReference type="RefSeq" id="WP_252619746.1">
    <property type="nucleotide sequence ID" value="NZ_CP083444.1"/>
</dbReference>
<reference evidence="1" key="1">
    <citation type="journal article" date="2022" name="Proc. Natl. Acad. Sci. U.S.A.">
        <title>Identification of the Bartonella autotransporter CFA as a protective antigen and hypervariable target of neutralizing antibodies in mice.</title>
        <authorList>
            <person name="Siewert L.K."/>
            <person name="Korotaev A."/>
            <person name="Sedzicki J."/>
            <person name="Fromm K."/>
            <person name="Pinschewer D.D."/>
            <person name="Dehio C."/>
        </authorList>
    </citation>
    <scope>NUCLEOTIDE SEQUENCE</scope>
    <source>
        <strain evidence="1">IBS296</strain>
    </source>
</reference>
<accession>A0A9Q8Z112</accession>
<evidence type="ECO:0000313" key="2">
    <source>
        <dbReference type="Proteomes" id="UP001056980"/>
    </source>
</evidence>
<organism evidence="1 2">
    <name type="scientific">Bartonella taylorii</name>
    <dbReference type="NCBI Taxonomy" id="33046"/>
    <lineage>
        <taxon>Bacteria</taxon>
        <taxon>Pseudomonadati</taxon>
        <taxon>Pseudomonadota</taxon>
        <taxon>Alphaproteobacteria</taxon>
        <taxon>Hyphomicrobiales</taxon>
        <taxon>Bartonellaceae</taxon>
        <taxon>Bartonella</taxon>
    </lineage>
</organism>
<proteinExistence type="predicted"/>
<name>A0A9Q8Z112_BARTA</name>
<dbReference type="EMBL" id="CP083444">
    <property type="protein sequence ID" value="USP03425.1"/>
    <property type="molecule type" value="Genomic_DNA"/>
</dbReference>
<dbReference type="Proteomes" id="UP001056980">
    <property type="component" value="Chromosome"/>
</dbReference>
<evidence type="ECO:0000313" key="1">
    <source>
        <dbReference type="EMBL" id="USP03425.1"/>
    </source>
</evidence>
<gene>
    <name evidence="1" type="ORF">LAJ60_03055</name>
</gene>
<dbReference type="AlphaFoldDB" id="A0A9Q8Z112"/>
<dbReference type="KEGG" id="btay:LAJ60_03055"/>
<protein>
    <submittedName>
        <fullName evidence="1">Uncharacterized protein</fullName>
    </submittedName>
</protein>
<sequence length="125" mass="14033">MKSCWRRIIFILFVFFVFFASLFASRNVAVYQFLFDRSFSSSQQVDITEEVLLEKLAVSFPDIIIHLSKLSSEQQKQLIQQVCRGVIAAASANGQSEELSRKLGKTVAIVLSKAISNSSIADAYF</sequence>